<dbReference type="Pfam" id="PF13454">
    <property type="entry name" value="NAD_binding_9"/>
    <property type="match status" value="1"/>
</dbReference>
<evidence type="ECO:0000313" key="2">
    <source>
        <dbReference type="EMBL" id="OAX51380.1"/>
    </source>
</evidence>
<organism evidence="2 3">
    <name type="scientific">Rothia kristinae</name>
    <dbReference type="NCBI Taxonomy" id="37923"/>
    <lineage>
        <taxon>Bacteria</taxon>
        <taxon>Bacillati</taxon>
        <taxon>Actinomycetota</taxon>
        <taxon>Actinomycetes</taxon>
        <taxon>Micrococcales</taxon>
        <taxon>Micrococcaceae</taxon>
        <taxon>Rothia</taxon>
    </lineage>
</organism>
<evidence type="ECO:0000259" key="1">
    <source>
        <dbReference type="Pfam" id="PF13454"/>
    </source>
</evidence>
<dbReference type="InterPro" id="IPR038732">
    <property type="entry name" value="HpyO/CreE_NAD-binding"/>
</dbReference>
<evidence type="ECO:0000313" key="3">
    <source>
        <dbReference type="Proteomes" id="UP000053171"/>
    </source>
</evidence>
<name>A0A199NRD9_9MICC</name>
<gene>
    <name evidence="2" type="ORF">AN277_0209100</name>
</gene>
<sequence length="662" mass="71583">MARKQRIVIVGVGPRGLSALERIVARAAAHPELAAEVHLVDPFPPGAGHVWRTDQSRLYLMNTPAFFPTVVPSDRTLATAEGPTPPAPVPAVAGLTFARWRQLLAEDPSRAVVGLSEEDVAELRAMGPSGFPSRKIYGTYLSDVHARLMGALPAGIGVSHHAQEAVRVAAAGPRADRPYRVELGDGVVLSVDAVILALGHTDATLRDDQQDLMEFAAQHGARYQPPAVPADVRWGALPAGRNVLVRGMGLNFHDVLTRVTEGRGGVFEEDPADSQRLIYRPSGREPKIWVASRRGTPYRAKAVLDSYYPPSVDNRFFTREVVDRTRAAAAEQGREVDFEAEYWPLIRRDAQWNYYRTLVRTDPDAVQGDPQEFLREVERILTDPDQGSWWARMDRFAAQRVQERLILRPERLMRPFAGVSFDSHEEYAAALVHFLDRDVAASFAAQDSPLKMAIGSLNLARALAKHAVRDRGISGESWLRGLERSFGALTDGLASGPPVLRIQQTAALARAGILRFLGPDPVFSTDPETGCFAASSPWVRDEPVEATWMVEALAPANDVRASTSPLIGGLFEDGLARPCPLRLGDGAAPTPGRGFDVTASPYRLIRADGAPEPGVYVLGLQLSSAQWGTAIAAQTDAELAFSASTLADAEAAVAAILGPVGA</sequence>
<dbReference type="PANTHER" id="PTHR40254:SF1">
    <property type="entry name" value="BLR0577 PROTEIN"/>
    <property type="match status" value="1"/>
</dbReference>
<feature type="domain" description="FAD-dependent urate hydroxylase HpyO/Asp monooxygenase CreE-like FAD/NAD(P)-binding" evidence="1">
    <location>
        <begin position="8"/>
        <end position="200"/>
    </location>
</feature>
<dbReference type="RefSeq" id="WP_064725725.1">
    <property type="nucleotide sequence ID" value="NZ_LJBJ02000021.1"/>
</dbReference>
<dbReference type="EMBL" id="LJBJ02000021">
    <property type="protein sequence ID" value="OAX51380.1"/>
    <property type="molecule type" value="Genomic_DNA"/>
</dbReference>
<dbReference type="InterPro" id="IPR036188">
    <property type="entry name" value="FAD/NAD-bd_sf"/>
</dbReference>
<proteinExistence type="predicted"/>
<protein>
    <recommendedName>
        <fullName evidence="1">FAD-dependent urate hydroxylase HpyO/Asp monooxygenase CreE-like FAD/NAD(P)-binding domain-containing protein</fullName>
    </recommendedName>
</protein>
<dbReference type="InterPro" id="IPR052189">
    <property type="entry name" value="L-asp_N-monooxygenase_NS-form"/>
</dbReference>
<dbReference type="SUPFAM" id="SSF51905">
    <property type="entry name" value="FAD/NAD(P)-binding domain"/>
    <property type="match status" value="1"/>
</dbReference>
<dbReference type="PANTHER" id="PTHR40254">
    <property type="entry name" value="BLR0577 PROTEIN"/>
    <property type="match status" value="1"/>
</dbReference>
<reference evidence="2" key="1">
    <citation type="submission" date="2016-06" db="EMBL/GenBank/DDBJ databases">
        <title>Identification of putative biosynthetic pathways for the production of bioactive secondary metabolites by the marine actinomycete Kocuria kristinae RUTW2-3.</title>
        <authorList>
            <person name="Waterworth S.C."/>
            <person name="Walmsley T.A."/>
            <person name="Matongo T."/>
            <person name="Davies-Coleman M.T."/>
            <person name="Dorrington R.A."/>
        </authorList>
    </citation>
    <scope>NUCLEOTIDE SEQUENCE [LARGE SCALE GENOMIC DNA]</scope>
    <source>
        <strain evidence="2">RUTW2-3</strain>
    </source>
</reference>
<dbReference type="Proteomes" id="UP000053171">
    <property type="component" value="Unassembled WGS sequence"/>
</dbReference>
<comment type="caution">
    <text evidence="2">The sequence shown here is derived from an EMBL/GenBank/DDBJ whole genome shotgun (WGS) entry which is preliminary data.</text>
</comment>
<keyword evidence="3" id="KW-1185">Reference proteome</keyword>
<dbReference type="AlphaFoldDB" id="A0A199NRD9"/>
<accession>A0A199NRD9</accession>